<gene>
    <name evidence="1" type="ORF">PCOR1329_LOCUS29974</name>
</gene>
<dbReference type="Proteomes" id="UP001189429">
    <property type="component" value="Unassembled WGS sequence"/>
</dbReference>
<comment type="caution">
    <text evidence="1">The sequence shown here is derived from an EMBL/GenBank/DDBJ whole genome shotgun (WGS) entry which is preliminary data.</text>
</comment>
<accession>A0ABN9SIY6</accession>
<proteinExistence type="predicted"/>
<name>A0ABN9SIY6_9DINO</name>
<protein>
    <submittedName>
        <fullName evidence="1">Uncharacterized protein</fullName>
    </submittedName>
</protein>
<evidence type="ECO:0000313" key="2">
    <source>
        <dbReference type="Proteomes" id="UP001189429"/>
    </source>
</evidence>
<evidence type="ECO:0000313" key="1">
    <source>
        <dbReference type="EMBL" id="CAK0831700.1"/>
    </source>
</evidence>
<reference evidence="1" key="1">
    <citation type="submission" date="2023-10" db="EMBL/GenBank/DDBJ databases">
        <authorList>
            <person name="Chen Y."/>
            <person name="Shah S."/>
            <person name="Dougan E. K."/>
            <person name="Thang M."/>
            <person name="Chan C."/>
        </authorList>
    </citation>
    <scope>NUCLEOTIDE SEQUENCE [LARGE SCALE GENOMIC DNA]</scope>
</reference>
<keyword evidence="2" id="KW-1185">Reference proteome</keyword>
<dbReference type="EMBL" id="CAUYUJ010011403">
    <property type="protein sequence ID" value="CAK0831700.1"/>
    <property type="molecule type" value="Genomic_DNA"/>
</dbReference>
<organism evidence="1 2">
    <name type="scientific">Prorocentrum cordatum</name>
    <dbReference type="NCBI Taxonomy" id="2364126"/>
    <lineage>
        <taxon>Eukaryota</taxon>
        <taxon>Sar</taxon>
        <taxon>Alveolata</taxon>
        <taxon>Dinophyceae</taxon>
        <taxon>Prorocentrales</taxon>
        <taxon>Prorocentraceae</taxon>
        <taxon>Prorocentrum</taxon>
    </lineage>
</organism>
<sequence length="129" mass="13706">MTPGPMMARHRSGHGPDSPFTILRCQAEADAEGHVPIELIMQDASRHLDDAGAASSAVEPVIMAGIAALLQQPLAPVTPAASDFQILSGSLNCKVANLGEFLQPLWETRSVIRRASAPQRYGREAGKHA</sequence>